<reference evidence="2" key="1">
    <citation type="journal article" date="2014" name="Int. J. Syst. Evol. Microbiol.">
        <title>Complete genome sequence of Corynebacterium casei LMG S-19264T (=DSM 44701T), isolated from a smear-ripened cheese.</title>
        <authorList>
            <consortium name="US DOE Joint Genome Institute (JGI-PGF)"/>
            <person name="Walter F."/>
            <person name="Albersmeier A."/>
            <person name="Kalinowski J."/>
            <person name="Ruckert C."/>
        </authorList>
    </citation>
    <scope>NUCLEOTIDE SEQUENCE</scope>
    <source>
        <strain evidence="2">CGMCC 1.12360</strain>
    </source>
</reference>
<evidence type="ECO:0000259" key="1">
    <source>
        <dbReference type="Pfam" id="PF01814"/>
    </source>
</evidence>
<dbReference type="InterPro" id="IPR012312">
    <property type="entry name" value="Hemerythrin-like"/>
</dbReference>
<accession>A0A8J2ZTH6</accession>
<comment type="caution">
    <text evidence="2">The sequence shown here is derived from an EMBL/GenBank/DDBJ whole genome shotgun (WGS) entry which is preliminary data.</text>
</comment>
<name>A0A8J2ZTH6_9BACI</name>
<protein>
    <recommendedName>
        <fullName evidence="1">Hemerythrin-like domain-containing protein</fullName>
    </recommendedName>
</protein>
<reference evidence="2" key="2">
    <citation type="submission" date="2020-09" db="EMBL/GenBank/DDBJ databases">
        <authorList>
            <person name="Sun Q."/>
            <person name="Zhou Y."/>
        </authorList>
    </citation>
    <scope>NUCLEOTIDE SEQUENCE</scope>
    <source>
        <strain evidence="2">CGMCC 1.12360</strain>
    </source>
</reference>
<gene>
    <name evidence="2" type="ORF">GCM10010978_14960</name>
</gene>
<sequence>MSGPGLKNAFSHAAIHEAALNEAIELNELLLQLWKKGDLEKGKEVAYIAVEHWESRTLKHADAEESGLYKELAEEFPQLKSEIIALTRDHDTMRFLVKELKELLAKDGFNEEVMARFHALVHVDMFHNQEEERILQGHE</sequence>
<dbReference type="EMBL" id="BMEV01000022">
    <property type="protein sequence ID" value="GGH75264.1"/>
    <property type="molecule type" value="Genomic_DNA"/>
</dbReference>
<proteinExistence type="predicted"/>
<dbReference type="Proteomes" id="UP000602050">
    <property type="component" value="Unassembled WGS sequence"/>
</dbReference>
<dbReference type="RefSeq" id="WP_188391764.1">
    <property type="nucleotide sequence ID" value="NZ_BMEV01000022.1"/>
</dbReference>
<keyword evidence="3" id="KW-1185">Reference proteome</keyword>
<feature type="domain" description="Hemerythrin-like" evidence="1">
    <location>
        <begin position="40"/>
        <end position="135"/>
    </location>
</feature>
<dbReference type="AlphaFoldDB" id="A0A8J2ZTH6"/>
<evidence type="ECO:0000313" key="2">
    <source>
        <dbReference type="EMBL" id="GGH75264.1"/>
    </source>
</evidence>
<evidence type="ECO:0000313" key="3">
    <source>
        <dbReference type="Proteomes" id="UP000602050"/>
    </source>
</evidence>
<dbReference type="Pfam" id="PF01814">
    <property type="entry name" value="Hemerythrin"/>
    <property type="match status" value="1"/>
</dbReference>
<organism evidence="2 3">
    <name type="scientific">Compostibacillus humi</name>
    <dbReference type="NCBI Taxonomy" id="1245525"/>
    <lineage>
        <taxon>Bacteria</taxon>
        <taxon>Bacillati</taxon>
        <taxon>Bacillota</taxon>
        <taxon>Bacilli</taxon>
        <taxon>Bacillales</taxon>
        <taxon>Bacillaceae</taxon>
        <taxon>Compostibacillus</taxon>
    </lineage>
</organism>